<gene>
    <name evidence="2" type="ORF">B0T19DRAFT_77268</name>
</gene>
<dbReference type="AlphaFoldDB" id="A0AAE0J5Y9"/>
<dbReference type="Proteomes" id="UP001286456">
    <property type="component" value="Unassembled WGS sequence"/>
</dbReference>
<evidence type="ECO:0000313" key="2">
    <source>
        <dbReference type="EMBL" id="KAK3337524.1"/>
    </source>
</evidence>
<sequence>MAQDKMTEDSPQMRQQRGTSCAFNREHPGHGFLFPSFLFSKQGGFPANGSGSGLYNLDSERATRSRSSDGGVRLGEVGCVFFLSCHPSTVSWEGRERGRNSAKLYHWFCHWHIAFCWGMFPASAHPLSTFGCLVGGLSPLDPGMQAVFRLLLAVVCIPSFSNTARRFRYLRSL</sequence>
<reference evidence="2" key="2">
    <citation type="submission" date="2023-06" db="EMBL/GenBank/DDBJ databases">
        <authorList>
            <consortium name="Lawrence Berkeley National Laboratory"/>
            <person name="Haridas S."/>
            <person name="Hensen N."/>
            <person name="Bonometti L."/>
            <person name="Westerberg I."/>
            <person name="Brannstrom I.O."/>
            <person name="Guillou S."/>
            <person name="Cros-Aarteil S."/>
            <person name="Calhoun S."/>
            <person name="Kuo A."/>
            <person name="Mondo S."/>
            <person name="Pangilinan J."/>
            <person name="Riley R."/>
            <person name="Labutti K."/>
            <person name="Andreopoulos B."/>
            <person name="Lipzen A."/>
            <person name="Chen C."/>
            <person name="Yanf M."/>
            <person name="Daum C."/>
            <person name="Ng V."/>
            <person name="Clum A."/>
            <person name="Steindorff A."/>
            <person name="Ohm R."/>
            <person name="Martin F."/>
            <person name="Silar P."/>
            <person name="Natvig D."/>
            <person name="Lalanne C."/>
            <person name="Gautier V."/>
            <person name="Ament-Velasquez S.L."/>
            <person name="Kruys A."/>
            <person name="Hutchinson M.I."/>
            <person name="Powell A.J."/>
            <person name="Barry K."/>
            <person name="Miller A.N."/>
            <person name="Grigoriev I.V."/>
            <person name="Debuchy R."/>
            <person name="Gladieux P."/>
            <person name="Thoren M.H."/>
            <person name="Johannesson H."/>
        </authorList>
    </citation>
    <scope>NUCLEOTIDE SEQUENCE</scope>
    <source>
        <strain evidence="2">SMH4131-1</strain>
    </source>
</reference>
<keyword evidence="1" id="KW-1133">Transmembrane helix</keyword>
<accession>A0AAE0J5Y9</accession>
<protein>
    <submittedName>
        <fullName evidence="2">Uncharacterized protein</fullName>
    </submittedName>
</protein>
<evidence type="ECO:0000313" key="3">
    <source>
        <dbReference type="Proteomes" id="UP001286456"/>
    </source>
</evidence>
<feature type="transmembrane region" description="Helical" evidence="1">
    <location>
        <begin position="104"/>
        <end position="124"/>
    </location>
</feature>
<keyword evidence="3" id="KW-1185">Reference proteome</keyword>
<comment type="caution">
    <text evidence="2">The sequence shown here is derived from an EMBL/GenBank/DDBJ whole genome shotgun (WGS) entry which is preliminary data.</text>
</comment>
<dbReference type="EMBL" id="JAUEPO010000001">
    <property type="protein sequence ID" value="KAK3337524.1"/>
    <property type="molecule type" value="Genomic_DNA"/>
</dbReference>
<reference evidence="2" key="1">
    <citation type="journal article" date="2023" name="Mol. Phylogenet. Evol.">
        <title>Genome-scale phylogeny and comparative genomics of the fungal order Sordariales.</title>
        <authorList>
            <person name="Hensen N."/>
            <person name="Bonometti L."/>
            <person name="Westerberg I."/>
            <person name="Brannstrom I.O."/>
            <person name="Guillou S."/>
            <person name="Cros-Aarteil S."/>
            <person name="Calhoun S."/>
            <person name="Haridas S."/>
            <person name="Kuo A."/>
            <person name="Mondo S."/>
            <person name="Pangilinan J."/>
            <person name="Riley R."/>
            <person name="LaButti K."/>
            <person name="Andreopoulos B."/>
            <person name="Lipzen A."/>
            <person name="Chen C."/>
            <person name="Yan M."/>
            <person name="Daum C."/>
            <person name="Ng V."/>
            <person name="Clum A."/>
            <person name="Steindorff A."/>
            <person name="Ohm R.A."/>
            <person name="Martin F."/>
            <person name="Silar P."/>
            <person name="Natvig D.O."/>
            <person name="Lalanne C."/>
            <person name="Gautier V."/>
            <person name="Ament-Velasquez S.L."/>
            <person name="Kruys A."/>
            <person name="Hutchinson M.I."/>
            <person name="Powell A.J."/>
            <person name="Barry K."/>
            <person name="Miller A.N."/>
            <person name="Grigoriev I.V."/>
            <person name="Debuchy R."/>
            <person name="Gladieux P."/>
            <person name="Hiltunen Thoren M."/>
            <person name="Johannesson H."/>
        </authorList>
    </citation>
    <scope>NUCLEOTIDE SEQUENCE</scope>
    <source>
        <strain evidence="2">SMH4131-1</strain>
    </source>
</reference>
<proteinExistence type="predicted"/>
<keyword evidence="1" id="KW-0812">Transmembrane</keyword>
<evidence type="ECO:0000256" key="1">
    <source>
        <dbReference type="SAM" id="Phobius"/>
    </source>
</evidence>
<keyword evidence="1" id="KW-0472">Membrane</keyword>
<organism evidence="2 3">
    <name type="scientific">Cercophora scortea</name>
    <dbReference type="NCBI Taxonomy" id="314031"/>
    <lineage>
        <taxon>Eukaryota</taxon>
        <taxon>Fungi</taxon>
        <taxon>Dikarya</taxon>
        <taxon>Ascomycota</taxon>
        <taxon>Pezizomycotina</taxon>
        <taxon>Sordariomycetes</taxon>
        <taxon>Sordariomycetidae</taxon>
        <taxon>Sordariales</taxon>
        <taxon>Lasiosphaeriaceae</taxon>
        <taxon>Cercophora</taxon>
    </lineage>
</organism>
<feature type="transmembrane region" description="Helical" evidence="1">
    <location>
        <begin position="144"/>
        <end position="164"/>
    </location>
</feature>
<name>A0AAE0J5Y9_9PEZI</name>